<evidence type="ECO:0000256" key="1">
    <source>
        <dbReference type="SAM" id="MobiDB-lite"/>
    </source>
</evidence>
<feature type="compositionally biased region" description="Polar residues" evidence="1">
    <location>
        <begin position="202"/>
        <end position="211"/>
    </location>
</feature>
<dbReference type="EMBL" id="JANPWB010000010">
    <property type="protein sequence ID" value="KAJ1142034.1"/>
    <property type="molecule type" value="Genomic_DNA"/>
</dbReference>
<sequence>MRLILSTFLVPETKQRGAPAHPASHDHPTQGQDTATRPRKRRLDGPTRNRHQVPTCHWPSPRAPKRPALTVRGSRLRAPNTVRQGAGTRLLAPPDKWNCKRPHAGALARSRHPSARPSRPEELRASTRECARRVTLRTARAQPQQDGSCIHALPVRKKKKTARRNTGQPGTTAHRSSSAQDTKPQAHRGKECPAPPRAPATKPTNQRYGKK</sequence>
<protein>
    <submittedName>
        <fullName evidence="2">Uncharacterized protein</fullName>
    </submittedName>
</protein>
<dbReference type="Proteomes" id="UP001066276">
    <property type="component" value="Chromosome 6"/>
</dbReference>
<accession>A0AAV7QNI1</accession>
<feature type="compositionally biased region" description="Basic residues" evidence="1">
    <location>
        <begin position="99"/>
        <end position="114"/>
    </location>
</feature>
<proteinExistence type="predicted"/>
<feature type="region of interest" description="Disordered" evidence="1">
    <location>
        <begin position="87"/>
        <end position="211"/>
    </location>
</feature>
<evidence type="ECO:0000313" key="3">
    <source>
        <dbReference type="Proteomes" id="UP001066276"/>
    </source>
</evidence>
<dbReference type="AlphaFoldDB" id="A0AAV7QNI1"/>
<feature type="region of interest" description="Disordered" evidence="1">
    <location>
        <begin position="9"/>
        <end position="73"/>
    </location>
</feature>
<evidence type="ECO:0000313" key="2">
    <source>
        <dbReference type="EMBL" id="KAJ1142034.1"/>
    </source>
</evidence>
<feature type="compositionally biased region" description="Basic and acidic residues" evidence="1">
    <location>
        <begin position="118"/>
        <end position="132"/>
    </location>
</feature>
<feature type="compositionally biased region" description="Basic residues" evidence="1">
    <location>
        <begin position="154"/>
        <end position="163"/>
    </location>
</feature>
<organism evidence="2 3">
    <name type="scientific">Pleurodeles waltl</name>
    <name type="common">Iberian ribbed newt</name>
    <dbReference type="NCBI Taxonomy" id="8319"/>
    <lineage>
        <taxon>Eukaryota</taxon>
        <taxon>Metazoa</taxon>
        <taxon>Chordata</taxon>
        <taxon>Craniata</taxon>
        <taxon>Vertebrata</taxon>
        <taxon>Euteleostomi</taxon>
        <taxon>Amphibia</taxon>
        <taxon>Batrachia</taxon>
        <taxon>Caudata</taxon>
        <taxon>Salamandroidea</taxon>
        <taxon>Salamandridae</taxon>
        <taxon>Pleurodelinae</taxon>
        <taxon>Pleurodeles</taxon>
    </lineage>
</organism>
<comment type="caution">
    <text evidence="2">The sequence shown here is derived from an EMBL/GenBank/DDBJ whole genome shotgun (WGS) entry which is preliminary data.</text>
</comment>
<keyword evidence="3" id="KW-1185">Reference proteome</keyword>
<name>A0AAV7QNI1_PLEWA</name>
<feature type="compositionally biased region" description="Polar residues" evidence="1">
    <location>
        <begin position="164"/>
        <end position="183"/>
    </location>
</feature>
<reference evidence="2" key="1">
    <citation type="journal article" date="2022" name="bioRxiv">
        <title>Sequencing and chromosome-scale assembly of the giantPleurodeles waltlgenome.</title>
        <authorList>
            <person name="Brown T."/>
            <person name="Elewa A."/>
            <person name="Iarovenko S."/>
            <person name="Subramanian E."/>
            <person name="Araus A.J."/>
            <person name="Petzold A."/>
            <person name="Susuki M."/>
            <person name="Suzuki K.-i.T."/>
            <person name="Hayashi T."/>
            <person name="Toyoda A."/>
            <person name="Oliveira C."/>
            <person name="Osipova E."/>
            <person name="Leigh N.D."/>
            <person name="Simon A."/>
            <person name="Yun M.H."/>
        </authorList>
    </citation>
    <scope>NUCLEOTIDE SEQUENCE</scope>
    <source>
        <strain evidence="2">20211129_DDA</strain>
        <tissue evidence="2">Liver</tissue>
    </source>
</reference>
<gene>
    <name evidence="2" type="ORF">NDU88_008362</name>
</gene>